<keyword evidence="3" id="KW-1185">Reference proteome</keyword>
<dbReference type="PANTHER" id="PTHR43143">
    <property type="entry name" value="METALLOPHOSPHOESTERASE, CALCINEURIN SUPERFAMILY"/>
    <property type="match status" value="1"/>
</dbReference>
<dbReference type="Pfam" id="PF00149">
    <property type="entry name" value="Metallophos"/>
    <property type="match status" value="1"/>
</dbReference>
<dbReference type="Gene3D" id="3.60.21.10">
    <property type="match status" value="1"/>
</dbReference>
<feature type="domain" description="Calcineurin-like phosphoesterase" evidence="1">
    <location>
        <begin position="35"/>
        <end position="249"/>
    </location>
</feature>
<dbReference type="PANTHER" id="PTHR43143:SF1">
    <property type="entry name" value="SERINE_THREONINE-PROTEIN PHOSPHATASE CPPED1"/>
    <property type="match status" value="1"/>
</dbReference>
<dbReference type="InterPro" id="IPR029052">
    <property type="entry name" value="Metallo-depent_PP-like"/>
</dbReference>
<dbReference type="Proteomes" id="UP000320496">
    <property type="component" value="Chromosome"/>
</dbReference>
<dbReference type="EMBL" id="CP036275">
    <property type="protein sequence ID" value="QDU39752.1"/>
    <property type="molecule type" value="Genomic_DNA"/>
</dbReference>
<reference evidence="2 3" key="1">
    <citation type="submission" date="2019-02" db="EMBL/GenBank/DDBJ databases">
        <title>Deep-cultivation of Planctomycetes and their phenomic and genomic characterization uncovers novel biology.</title>
        <authorList>
            <person name="Wiegand S."/>
            <person name="Jogler M."/>
            <person name="Boedeker C."/>
            <person name="Pinto D."/>
            <person name="Vollmers J."/>
            <person name="Rivas-Marin E."/>
            <person name="Kohn T."/>
            <person name="Peeters S.H."/>
            <person name="Heuer A."/>
            <person name="Rast P."/>
            <person name="Oberbeckmann S."/>
            <person name="Bunk B."/>
            <person name="Jeske O."/>
            <person name="Meyerdierks A."/>
            <person name="Storesund J.E."/>
            <person name="Kallscheuer N."/>
            <person name="Luecker S."/>
            <person name="Lage O.M."/>
            <person name="Pohl T."/>
            <person name="Merkel B.J."/>
            <person name="Hornburger P."/>
            <person name="Mueller R.-W."/>
            <person name="Bruemmer F."/>
            <person name="Labrenz M."/>
            <person name="Spormann A.M."/>
            <person name="Op den Camp H."/>
            <person name="Overmann J."/>
            <person name="Amann R."/>
            <person name="Jetten M.S.M."/>
            <person name="Mascher T."/>
            <person name="Medema M.H."/>
            <person name="Devos D.P."/>
            <person name="Kaster A.-K."/>
            <person name="Ovreas L."/>
            <person name="Rohde M."/>
            <person name="Galperin M.Y."/>
            <person name="Jogler C."/>
        </authorList>
    </citation>
    <scope>NUCLEOTIDE SEQUENCE [LARGE SCALE GENOMIC DNA]</scope>
    <source>
        <strain evidence="2 3">Mal4</strain>
    </source>
</reference>
<dbReference type="SUPFAM" id="SSF56300">
    <property type="entry name" value="Metallo-dependent phosphatases"/>
    <property type="match status" value="1"/>
</dbReference>
<evidence type="ECO:0000313" key="3">
    <source>
        <dbReference type="Proteomes" id="UP000320496"/>
    </source>
</evidence>
<dbReference type="InterPro" id="IPR051918">
    <property type="entry name" value="STPP_CPPED1"/>
</dbReference>
<organism evidence="2 3">
    <name type="scientific">Maioricimonas rarisocia</name>
    <dbReference type="NCBI Taxonomy" id="2528026"/>
    <lineage>
        <taxon>Bacteria</taxon>
        <taxon>Pseudomonadati</taxon>
        <taxon>Planctomycetota</taxon>
        <taxon>Planctomycetia</taxon>
        <taxon>Planctomycetales</taxon>
        <taxon>Planctomycetaceae</taxon>
        <taxon>Maioricimonas</taxon>
    </lineage>
</organism>
<evidence type="ECO:0000313" key="2">
    <source>
        <dbReference type="EMBL" id="QDU39752.1"/>
    </source>
</evidence>
<gene>
    <name evidence="2" type="ORF">Mal4_40990</name>
</gene>
<name>A0A517ZB79_9PLAN</name>
<dbReference type="GO" id="GO:0016787">
    <property type="term" value="F:hydrolase activity"/>
    <property type="evidence" value="ECO:0007669"/>
    <property type="project" value="InterPro"/>
</dbReference>
<dbReference type="KEGG" id="mri:Mal4_40990"/>
<dbReference type="InterPro" id="IPR004843">
    <property type="entry name" value="Calcineurin-like_PHP"/>
</dbReference>
<dbReference type="OrthoDB" id="211986at2"/>
<dbReference type="InterPro" id="IPR006311">
    <property type="entry name" value="TAT_signal"/>
</dbReference>
<accession>A0A517ZB79</accession>
<proteinExistence type="predicted"/>
<protein>
    <submittedName>
        <fullName evidence="2">Calcineurin-like phosphoesterase</fullName>
    </submittedName>
</protein>
<dbReference type="AlphaFoldDB" id="A0A517ZB79"/>
<sequence length="301" mass="33781">MLTRRNLLRACAGVAGGAAAMKLSHADDTTDSSTLRVAFLTDIHLPAGRPEIAERVAKLIDSIQARPNSPDLFVFGGDNVMAVDGDQSDDEVHEQFDLWNRTVTRRLKTPFLSVIGNHDIWWNAPGKKSAPADPKRLATEHYRMPHRYFSRSVGGWKFILLDCYQQDGCRLDERQWSWLESEVRQENQPVCVVTHAPVLSVTHFLEPSVDTGKGYEIPGSWLPKGVTRFRELFRAHPSVRLALSGHMHTVDRVEVDTTAYVCGGAVSGAWWDGEYLGFPPLWIELILSSDGTWSHEVHPWG</sequence>
<evidence type="ECO:0000259" key="1">
    <source>
        <dbReference type="Pfam" id="PF00149"/>
    </source>
</evidence>
<dbReference type="RefSeq" id="WP_145370904.1">
    <property type="nucleotide sequence ID" value="NZ_CP036275.1"/>
</dbReference>
<dbReference type="PROSITE" id="PS51318">
    <property type="entry name" value="TAT"/>
    <property type="match status" value="1"/>
</dbReference>